<evidence type="ECO:0000313" key="5">
    <source>
        <dbReference type="Proteomes" id="UP000008974"/>
    </source>
</evidence>
<protein>
    <submittedName>
        <fullName evidence="4">Kinase, NEK</fullName>
    </submittedName>
</protein>
<evidence type="ECO:0000313" key="4">
    <source>
        <dbReference type="EMBL" id="EFO64094.1"/>
    </source>
</evidence>
<dbReference type="InterPro" id="IPR000719">
    <property type="entry name" value="Prot_kinase_dom"/>
</dbReference>
<reference evidence="4 5" key="1">
    <citation type="journal article" date="2010" name="BMC Genomics">
        <title>Genome analysis and comparative genomics of a Giardia intestinalis assemblage E isolate.</title>
        <authorList>
            <person name="Jerlstrom-Hultqvist J."/>
            <person name="Franzen O."/>
            <person name="Ankarklev J."/>
            <person name="Xu F."/>
            <person name="Nohynkova E."/>
            <person name="Andersson J.O."/>
            <person name="Svard S.G."/>
            <person name="Andersson B."/>
        </authorList>
    </citation>
    <scope>NUCLEOTIDE SEQUENCE [LARGE SCALE GENOMIC DNA]</scope>
    <source>
        <strain evidence="4 5">P15</strain>
    </source>
</reference>
<dbReference type="EMBL" id="ACVC01000105">
    <property type="protein sequence ID" value="EFO64094.1"/>
    <property type="molecule type" value="Genomic_DNA"/>
</dbReference>
<evidence type="ECO:0000256" key="1">
    <source>
        <dbReference type="PROSITE-ProRule" id="PRU00023"/>
    </source>
</evidence>
<keyword evidence="1" id="KW-0040">ANK repeat</keyword>
<evidence type="ECO:0000259" key="3">
    <source>
        <dbReference type="PROSITE" id="PS50011"/>
    </source>
</evidence>
<feature type="compositionally biased region" description="Basic and acidic residues" evidence="2">
    <location>
        <begin position="382"/>
        <end position="393"/>
    </location>
</feature>
<dbReference type="Pfam" id="PF12796">
    <property type="entry name" value="Ank_2"/>
    <property type="match status" value="1"/>
</dbReference>
<dbReference type="InterPro" id="IPR036770">
    <property type="entry name" value="Ankyrin_rpt-contain_sf"/>
</dbReference>
<feature type="compositionally biased region" description="Polar residues" evidence="2">
    <location>
        <begin position="397"/>
        <end position="412"/>
    </location>
</feature>
<feature type="region of interest" description="Disordered" evidence="2">
    <location>
        <begin position="449"/>
        <end position="500"/>
    </location>
</feature>
<feature type="domain" description="Protein kinase" evidence="3">
    <location>
        <begin position="20"/>
        <end position="295"/>
    </location>
</feature>
<dbReference type="Pfam" id="PF00069">
    <property type="entry name" value="Pkinase"/>
    <property type="match status" value="1"/>
</dbReference>
<dbReference type="PROSITE" id="PS50088">
    <property type="entry name" value="ANK_REPEAT"/>
    <property type="match status" value="1"/>
</dbReference>
<gene>
    <name evidence="4" type="ORF">GLP15_3481</name>
</gene>
<dbReference type="SMART" id="SM00248">
    <property type="entry name" value="ANK"/>
    <property type="match status" value="6"/>
</dbReference>
<feature type="compositionally biased region" description="Basic and acidic residues" evidence="2">
    <location>
        <begin position="475"/>
        <end position="486"/>
    </location>
</feature>
<proteinExistence type="predicted"/>
<dbReference type="InterPro" id="IPR002110">
    <property type="entry name" value="Ankyrin_rpt"/>
</dbReference>
<dbReference type="GO" id="GO:0004672">
    <property type="term" value="F:protein kinase activity"/>
    <property type="evidence" value="ECO:0007669"/>
    <property type="project" value="InterPro"/>
</dbReference>
<dbReference type="Pfam" id="PF00023">
    <property type="entry name" value="Ank"/>
    <property type="match status" value="1"/>
</dbReference>
<organism evidence="4 5">
    <name type="scientific">Giardia intestinalis (strain P15)</name>
    <name type="common">Giardia lamblia</name>
    <dbReference type="NCBI Taxonomy" id="658858"/>
    <lineage>
        <taxon>Eukaryota</taxon>
        <taxon>Metamonada</taxon>
        <taxon>Diplomonadida</taxon>
        <taxon>Hexamitidae</taxon>
        <taxon>Giardiinae</taxon>
        <taxon>Giardia</taxon>
    </lineage>
</organism>
<evidence type="ECO:0000256" key="2">
    <source>
        <dbReference type="SAM" id="MobiDB-lite"/>
    </source>
</evidence>
<dbReference type="OrthoDB" id="346907at2759"/>
<dbReference type="InterPro" id="IPR011009">
    <property type="entry name" value="Kinase-like_dom_sf"/>
</dbReference>
<dbReference type="SUPFAM" id="SSF48403">
    <property type="entry name" value="Ankyrin repeat"/>
    <property type="match status" value="1"/>
</dbReference>
<feature type="repeat" description="ANK" evidence="1">
    <location>
        <begin position="1028"/>
        <end position="1060"/>
    </location>
</feature>
<feature type="compositionally biased region" description="Basic residues" evidence="2">
    <location>
        <begin position="1219"/>
        <end position="1234"/>
    </location>
</feature>
<feature type="region of interest" description="Disordered" evidence="2">
    <location>
        <begin position="1205"/>
        <end position="1234"/>
    </location>
</feature>
<dbReference type="PROSITE" id="PS50011">
    <property type="entry name" value="PROTEIN_KINASE_DOM"/>
    <property type="match status" value="1"/>
</dbReference>
<keyword evidence="4" id="KW-0418">Kinase</keyword>
<dbReference type="VEuPathDB" id="GiardiaDB:GLP15_3481"/>
<name>E1F0F1_GIAIA</name>
<comment type="caution">
    <text evidence="4">The sequence shown here is derived from an EMBL/GenBank/DDBJ whole genome shotgun (WGS) entry which is preliminary data.</text>
</comment>
<dbReference type="GO" id="GO:0005524">
    <property type="term" value="F:ATP binding"/>
    <property type="evidence" value="ECO:0007669"/>
    <property type="project" value="InterPro"/>
</dbReference>
<accession>E1F0F1</accession>
<sequence>MPSRGDRYIPEAAPDLPQRYTVDSVLNSDGAETVFLLHDTHLAMKLLGKQVAYYAVSAADHSEVIGQTFILKHIERPTLMKVYDIFYAPYKSTFTLVTEYLPKSLYSVVEDGYCNGKRLSEAAIWDYIAQITDALIYLHSPWNKSYKDSQGEIVQIGRIVHRRLTPRNILFNNVNQLKVSNFSLPTAVDVMFSSFPLFDLAFMAPEVLSGEEAYSLKSDIWSFGCVIYYMCTGQPCFWGKTPSELADNVASGKYVSLKDAGANYSDSLQSLIARFLQLDMAHRPTSNELLEHPFIIKAMRNLGLVSHTSSPKSVPSQLEQPPIAVNAELSKNLINLVNPSANGVNFEQVEFSHKTPTTAIKSALSTVPLLSSLNNSGIHGINDPEHVSMDKKFSKGSIPSPTTSMQSLTGQPSLDGDVFCQQLQYDQQNNDPRLPSNAGTFKQAMNRSSNLSLHPDSHQPYSKGNQVFPQVPGSELHHRSDLRDVPEQNEEDGYPDNPMPDNPVFGDGYELTSSISMQDAYPNAVSEARPSSASVKNEPVVTAIDHGSLFTRDTRESIKGRSMRADSLGGFHGAHEGVYRSNTYCYDDGELVGADNINFSKMQPISDSEHDDSGHLHTPRNNDINMSITPRVDQTDFYAEVFHDGEDYDNGSPPNLVPPPQAQENPYPATHSNYNSSRIDNSESIKEAIARAKNEISIDQARIRDADIPQTGDDHSILPVDSRINAPSGTKSVRIDPAFNTDSVRVGQDASVRSQLNDTWQPNGAIRDPVANETISSITTMRSSRIKPTVNSFQTRMEDTVAMRKACSTMSEAEKSMMSFAGASMREPTTMSMRARDIMSQNIYQDNSFNNPEGEYYTMGTGPAHDETSRTFHETRSQLEQNDRFVHTRASGHELLGDNSYVTPAESEAGRWCGATINGFHPTMSFRLNIQEDSNFKGRTPLMEAVISGSVEMVTQRLTWAGAQDNLGLTALMLAVINKNVEMVHILLPYEKQMQDKAGWTALMWASHYNLVFLIEALFVEVTMRDIYGRTALMIAAQNGYVGVVESLYQSEACTQRKDGYTALMHAASCGVVEVCYTHTDRELGTPYYSSAGSNVTAAQKTIELMVLTKRGTRQDYIDIVELLHKNESGLTSNKLCSYGAGLTALMIAANFNFAPACSILYESESTFYQSDGKRAEDYAAESNANDAQAALEKKTHYQHTEFVDAEADLGPTEVQSAKPRRQSAKKNRVNTRN</sequence>
<dbReference type="PANTHER" id="PTHR24120:SF4">
    <property type="entry name" value="GH07239P"/>
    <property type="match status" value="1"/>
</dbReference>
<feature type="region of interest" description="Disordered" evidence="2">
    <location>
        <begin position="644"/>
        <end position="677"/>
    </location>
</feature>
<dbReference type="SUPFAM" id="SSF56112">
    <property type="entry name" value="Protein kinase-like (PK-like)"/>
    <property type="match status" value="1"/>
</dbReference>
<dbReference type="Gene3D" id="1.25.40.20">
    <property type="entry name" value="Ankyrin repeat-containing domain"/>
    <property type="match status" value="1"/>
</dbReference>
<dbReference type="OMA" id="LMWASHY"/>
<dbReference type="AlphaFoldDB" id="E1F0F1"/>
<dbReference type="Gene3D" id="1.10.510.10">
    <property type="entry name" value="Transferase(Phosphotransferase) domain 1"/>
    <property type="match status" value="1"/>
</dbReference>
<feature type="region of interest" description="Disordered" evidence="2">
    <location>
        <begin position="381"/>
        <end position="415"/>
    </location>
</feature>
<dbReference type="Proteomes" id="UP000008974">
    <property type="component" value="Unassembled WGS sequence"/>
</dbReference>
<keyword evidence="4" id="KW-0808">Transferase</keyword>
<dbReference type="PANTHER" id="PTHR24120">
    <property type="entry name" value="GH07239P"/>
    <property type="match status" value="1"/>
</dbReference>
<feature type="region of interest" description="Disordered" evidence="2">
    <location>
        <begin position="603"/>
        <end position="627"/>
    </location>
</feature>
<feature type="compositionally biased region" description="Polar residues" evidence="2">
    <location>
        <begin position="459"/>
        <end position="468"/>
    </location>
</feature>